<dbReference type="InterPro" id="IPR038765">
    <property type="entry name" value="Papain-like_cys_pep_sf"/>
</dbReference>
<comment type="caution">
    <text evidence="3">The sequence shown here is derived from an EMBL/GenBank/DDBJ whole genome shotgun (WGS) entry which is preliminary data.</text>
</comment>
<dbReference type="AlphaFoldDB" id="A0A8J6Q8V9"/>
<dbReference type="InterPro" id="IPR002931">
    <property type="entry name" value="Transglutaminase-like"/>
</dbReference>
<reference evidence="3 4" key="1">
    <citation type="submission" date="2020-09" db="EMBL/GenBank/DDBJ databases">
        <title>TT11 complete genome.</title>
        <authorList>
            <person name="Wu Z."/>
        </authorList>
    </citation>
    <scope>NUCLEOTIDE SEQUENCE [LARGE SCALE GENOMIC DNA]</scope>
    <source>
        <strain evidence="3 4">TT11</strain>
    </source>
</reference>
<dbReference type="Pfam" id="PF01841">
    <property type="entry name" value="Transglut_core"/>
    <property type="match status" value="1"/>
</dbReference>
<accession>A0A8J6Q8V9</accession>
<dbReference type="InterPro" id="IPR052557">
    <property type="entry name" value="CAP/Cytokinesis_protein"/>
</dbReference>
<protein>
    <recommendedName>
        <fullName evidence="2">Transglutaminase-like domain-containing protein</fullName>
    </recommendedName>
</protein>
<keyword evidence="1" id="KW-0732">Signal</keyword>
<dbReference type="SUPFAM" id="SSF54001">
    <property type="entry name" value="Cysteine proteinases"/>
    <property type="match status" value="1"/>
</dbReference>
<dbReference type="PANTHER" id="PTHR46333">
    <property type="entry name" value="CYTOKINESIS PROTEIN 3"/>
    <property type="match status" value="1"/>
</dbReference>
<name>A0A8J6Q8V9_9FLAO</name>
<proteinExistence type="predicted"/>
<dbReference type="RefSeq" id="WP_188230864.1">
    <property type="nucleotide sequence ID" value="NZ_JACVXB010000006.1"/>
</dbReference>
<gene>
    <name evidence="3" type="ORF">ICJ83_13130</name>
</gene>
<evidence type="ECO:0000259" key="2">
    <source>
        <dbReference type="SMART" id="SM00460"/>
    </source>
</evidence>
<dbReference type="Gene3D" id="3.10.620.30">
    <property type="match status" value="1"/>
</dbReference>
<feature type="domain" description="Transglutaminase-like" evidence="2">
    <location>
        <begin position="112"/>
        <end position="178"/>
    </location>
</feature>
<organism evidence="3 4">
    <name type="scientific">Aestuariibaculum sediminum</name>
    <dbReference type="NCBI Taxonomy" id="2770637"/>
    <lineage>
        <taxon>Bacteria</taxon>
        <taxon>Pseudomonadati</taxon>
        <taxon>Bacteroidota</taxon>
        <taxon>Flavobacteriia</taxon>
        <taxon>Flavobacteriales</taxon>
        <taxon>Flavobacteriaceae</taxon>
    </lineage>
</organism>
<dbReference type="GO" id="GO:0005737">
    <property type="term" value="C:cytoplasm"/>
    <property type="evidence" value="ECO:0007669"/>
    <property type="project" value="TreeGrafter"/>
</dbReference>
<evidence type="ECO:0000313" key="4">
    <source>
        <dbReference type="Proteomes" id="UP000600588"/>
    </source>
</evidence>
<dbReference type="Proteomes" id="UP000600588">
    <property type="component" value="Unassembled WGS sequence"/>
</dbReference>
<sequence>MKTILFFLFSVGVANAQISDFKAVDFTQADHMAKLYEGEGLDNMPALVYKLTNTLTSPIEKFRAIYMWVCNNIACDINQDNTVTRKRQVFKNDSLGYVNWNNTYKKKAFKKLLKHNKTMCTGYAYLIKELCFLAQIDCVIINGYGRTANANVESLELVNHSWNAVNLNNKWYLCDATWSSGYNLIGSGFIKSYNDGYFLTNPELFALNHYPVDKKWLLNNDKKMSEYVLAPLVYGHTFRYGVEPVSPDKLHVQAIVDDEIDFRFKALNGINPETLAMVRFVGDDLVKLKIYDVVKEQDQISFKCQFKRKGVFDAHLKINDDIIATYVVEVATNKKSQ</sequence>
<feature type="chain" id="PRO_5035157113" description="Transglutaminase-like domain-containing protein" evidence="1">
    <location>
        <begin position="17"/>
        <end position="337"/>
    </location>
</feature>
<dbReference type="EMBL" id="JACVXB010000006">
    <property type="protein sequence ID" value="MBD0833075.1"/>
    <property type="molecule type" value="Genomic_DNA"/>
</dbReference>
<keyword evidence="4" id="KW-1185">Reference proteome</keyword>
<evidence type="ECO:0000256" key="1">
    <source>
        <dbReference type="SAM" id="SignalP"/>
    </source>
</evidence>
<dbReference type="SMART" id="SM00460">
    <property type="entry name" value="TGc"/>
    <property type="match status" value="1"/>
</dbReference>
<evidence type="ECO:0000313" key="3">
    <source>
        <dbReference type="EMBL" id="MBD0833075.1"/>
    </source>
</evidence>
<feature type="signal peptide" evidence="1">
    <location>
        <begin position="1"/>
        <end position="16"/>
    </location>
</feature>
<dbReference type="PANTHER" id="PTHR46333:SF2">
    <property type="entry name" value="CYTOKINESIS PROTEIN 3"/>
    <property type="match status" value="1"/>
</dbReference>